<dbReference type="EMBL" id="CP003283">
    <property type="protein sequence ID" value="AFL98139.1"/>
    <property type="molecule type" value="Genomic_DNA"/>
</dbReference>
<dbReference type="AlphaFoldDB" id="I4A2F5"/>
<protein>
    <recommendedName>
        <fullName evidence="4">Lipoprotein</fullName>
    </recommendedName>
</protein>
<dbReference type="PROSITE" id="PS51257">
    <property type="entry name" value="PROKAR_LIPOPROTEIN"/>
    <property type="match status" value="1"/>
</dbReference>
<keyword evidence="3" id="KW-1185">Reference proteome</keyword>
<evidence type="ECO:0008006" key="4">
    <source>
        <dbReference type="Google" id="ProtNLM"/>
    </source>
</evidence>
<dbReference type="RefSeq" id="WP_014791660.1">
    <property type="nucleotide sequence ID" value="NC_018016.1"/>
</dbReference>
<dbReference type="HOGENOM" id="CLU_1813867_0_0_10"/>
<keyword evidence="1" id="KW-0732">Signal</keyword>
<evidence type="ECO:0000313" key="3">
    <source>
        <dbReference type="Proteomes" id="UP000006051"/>
    </source>
</evidence>
<gene>
    <name evidence="2" type="ordered locus">Ornrh_2000</name>
</gene>
<evidence type="ECO:0000256" key="1">
    <source>
        <dbReference type="SAM" id="SignalP"/>
    </source>
</evidence>
<proteinExistence type="predicted"/>
<sequence>MKSLKIIVLLFALISFSSCRTNGKEEAINTAFKILESIERKDYESFQKLLIIPENEYNFESLNEMFSDSVIANFDRDKVIFKDTIFPFNSPFNIKNKYIKIPYYNFPKESSSAYKKMTLYIFFDEKNQQDFNQALRINLAGE</sequence>
<reference evidence="2 3" key="1">
    <citation type="submission" date="2012-06" db="EMBL/GenBank/DDBJ databases">
        <title>The complete genome of Ornithobacterium rhinotracheale DSM 15997.</title>
        <authorList>
            <consortium name="US DOE Joint Genome Institute (JGI-PGF)"/>
            <person name="Lucas S."/>
            <person name="Copeland A."/>
            <person name="Lapidus A."/>
            <person name="Goodwin L."/>
            <person name="Pitluck S."/>
            <person name="Peters L."/>
            <person name="Mikhailova N."/>
            <person name="Teshima H."/>
            <person name="Kyrpides N."/>
            <person name="Mavromatis K."/>
            <person name="Pagani I."/>
            <person name="Ivanova N."/>
            <person name="Ovchinnikova G."/>
            <person name="Zeytun A."/>
            <person name="Detter J.C."/>
            <person name="Han C."/>
            <person name="Land M."/>
            <person name="Hauser L."/>
            <person name="Markowitz V."/>
            <person name="Cheng J.-F."/>
            <person name="Hugenholtz P."/>
            <person name="Woyke T."/>
            <person name="Wu D."/>
            <person name="Lang E."/>
            <person name="Kopitz M."/>
            <person name="Brambilla E."/>
            <person name="Klenk H.-P."/>
            <person name="Eisen J.A."/>
        </authorList>
    </citation>
    <scope>NUCLEOTIDE SEQUENCE [LARGE SCALE GENOMIC DNA]</scope>
    <source>
        <strain evidence="3">ATCC 51463 / DSM 15997 / CCUG 23171 / LMG 9086</strain>
    </source>
</reference>
<organism evidence="2 3">
    <name type="scientific">Ornithobacterium rhinotracheale (strain ATCC 51463 / DSM 15997 / CCUG 23171 / CIP 104009 / LMG 9086)</name>
    <dbReference type="NCBI Taxonomy" id="867902"/>
    <lineage>
        <taxon>Bacteria</taxon>
        <taxon>Pseudomonadati</taxon>
        <taxon>Bacteroidota</taxon>
        <taxon>Flavobacteriia</taxon>
        <taxon>Flavobacteriales</taxon>
        <taxon>Weeksellaceae</taxon>
        <taxon>Ornithobacterium</taxon>
    </lineage>
</organism>
<evidence type="ECO:0000313" key="2">
    <source>
        <dbReference type="EMBL" id="AFL98139.1"/>
    </source>
</evidence>
<dbReference type="KEGG" id="orh:Ornrh_2000"/>
<feature type="signal peptide" evidence="1">
    <location>
        <begin position="1"/>
        <end position="20"/>
    </location>
</feature>
<accession>I4A2F5</accession>
<dbReference type="GeneID" id="97258599"/>
<dbReference type="GeneID" id="71570048"/>
<dbReference type="Proteomes" id="UP000006051">
    <property type="component" value="Chromosome"/>
</dbReference>
<dbReference type="STRING" id="867902.Ornrh_2000"/>
<feature type="chain" id="PRO_5003685436" description="Lipoprotein" evidence="1">
    <location>
        <begin position="21"/>
        <end position="142"/>
    </location>
</feature>
<name>I4A2F5_ORNRL</name>
<dbReference type="PATRIC" id="fig|867902.3.peg.1946"/>